<evidence type="ECO:0000256" key="1">
    <source>
        <dbReference type="SAM" id="Phobius"/>
    </source>
</evidence>
<dbReference type="AlphaFoldDB" id="A0AAD8B530"/>
<gene>
    <name evidence="2" type="ORF">Bpfe_022436</name>
</gene>
<evidence type="ECO:0000313" key="3">
    <source>
        <dbReference type="Proteomes" id="UP001233172"/>
    </source>
</evidence>
<dbReference type="Proteomes" id="UP001233172">
    <property type="component" value="Unassembled WGS sequence"/>
</dbReference>
<evidence type="ECO:0000313" key="2">
    <source>
        <dbReference type="EMBL" id="KAK0048176.1"/>
    </source>
</evidence>
<feature type="transmembrane region" description="Helical" evidence="1">
    <location>
        <begin position="67"/>
        <end position="92"/>
    </location>
</feature>
<comment type="caution">
    <text evidence="2">The sequence shown here is derived from an EMBL/GenBank/DDBJ whole genome shotgun (WGS) entry which is preliminary data.</text>
</comment>
<keyword evidence="1" id="KW-1133">Transmembrane helix</keyword>
<keyword evidence="1" id="KW-0472">Membrane</keyword>
<organism evidence="2 3">
    <name type="scientific">Biomphalaria pfeifferi</name>
    <name type="common">Bloodfluke planorb</name>
    <name type="synonym">Freshwater snail</name>
    <dbReference type="NCBI Taxonomy" id="112525"/>
    <lineage>
        <taxon>Eukaryota</taxon>
        <taxon>Metazoa</taxon>
        <taxon>Spiralia</taxon>
        <taxon>Lophotrochozoa</taxon>
        <taxon>Mollusca</taxon>
        <taxon>Gastropoda</taxon>
        <taxon>Heterobranchia</taxon>
        <taxon>Euthyneura</taxon>
        <taxon>Panpulmonata</taxon>
        <taxon>Hygrophila</taxon>
        <taxon>Lymnaeoidea</taxon>
        <taxon>Planorbidae</taxon>
        <taxon>Biomphalaria</taxon>
    </lineage>
</organism>
<reference evidence="2" key="2">
    <citation type="submission" date="2023-04" db="EMBL/GenBank/DDBJ databases">
        <authorList>
            <person name="Bu L."/>
            <person name="Lu L."/>
            <person name="Laidemitt M.R."/>
            <person name="Zhang S.M."/>
            <person name="Mutuku M."/>
            <person name="Mkoji G."/>
            <person name="Steinauer M."/>
            <person name="Loker E.S."/>
        </authorList>
    </citation>
    <scope>NUCLEOTIDE SEQUENCE</scope>
    <source>
        <strain evidence="2">KasaAsao</strain>
        <tissue evidence="2">Whole Snail</tissue>
    </source>
</reference>
<accession>A0AAD8B530</accession>
<dbReference type="EMBL" id="JASAOG010000141">
    <property type="protein sequence ID" value="KAK0048176.1"/>
    <property type="molecule type" value="Genomic_DNA"/>
</dbReference>
<keyword evidence="3" id="KW-1185">Reference proteome</keyword>
<feature type="non-terminal residue" evidence="2">
    <location>
        <position position="93"/>
    </location>
</feature>
<keyword evidence="1" id="KW-0812">Transmembrane</keyword>
<proteinExistence type="predicted"/>
<reference evidence="2" key="1">
    <citation type="journal article" date="2023" name="PLoS Negl. Trop. Dis.">
        <title>A genome sequence for Biomphalaria pfeifferi, the major vector snail for the human-infecting parasite Schistosoma mansoni.</title>
        <authorList>
            <person name="Bu L."/>
            <person name="Lu L."/>
            <person name="Laidemitt M.R."/>
            <person name="Zhang S.M."/>
            <person name="Mutuku M."/>
            <person name="Mkoji G."/>
            <person name="Steinauer M."/>
            <person name="Loker E.S."/>
        </authorList>
    </citation>
    <scope>NUCLEOTIDE SEQUENCE</scope>
    <source>
        <strain evidence="2">KasaAsao</strain>
    </source>
</reference>
<name>A0AAD8B530_BIOPF</name>
<protein>
    <submittedName>
        <fullName evidence="2">Equilibrative nucleoside transporter 4</fullName>
    </submittedName>
</protein>
<sequence length="93" mass="10426">MEGGDKWAYSKLSLQSTPDTRIIRGSKPLKDERKLFARLKAELEAKARSKKNSLVNGQPPIDAHSKVYLAFVLSGIGYMLPFSCFIAAVDYYQ</sequence>